<dbReference type="Proteomes" id="UP000603200">
    <property type="component" value="Unassembled WGS sequence"/>
</dbReference>
<evidence type="ECO:0000313" key="1">
    <source>
        <dbReference type="EMBL" id="GIE19797.1"/>
    </source>
</evidence>
<dbReference type="Pfam" id="PF02575">
    <property type="entry name" value="YbaB_DNA_bd"/>
    <property type="match status" value="1"/>
</dbReference>
<evidence type="ECO:0000313" key="2">
    <source>
        <dbReference type="Proteomes" id="UP000603200"/>
    </source>
</evidence>
<protein>
    <recommendedName>
        <fullName evidence="3">Nucleoid-associated protein</fullName>
    </recommendedName>
</protein>
<accession>A0ABQ3ZMN9</accession>
<gene>
    <name evidence="1" type="ORF">Ahu01nite_028990</name>
</gene>
<sequence length="100" mass="10607">MQPEEIQEFLDRAKVFEQEMADAQTDLGKAIVTGRSADGSVTVLASGMGKLQGVRVDPAVFDRRDVAALQTAIAQAVQAAADNAGKLAQQKMGPIEITLH</sequence>
<dbReference type="InterPro" id="IPR004401">
    <property type="entry name" value="YbaB/EbfC"/>
</dbReference>
<dbReference type="InterPro" id="IPR036894">
    <property type="entry name" value="YbaB-like_sf"/>
</dbReference>
<dbReference type="NCBIfam" id="TIGR00103">
    <property type="entry name" value="DNA_YbaB_EbfC"/>
    <property type="match status" value="1"/>
</dbReference>
<dbReference type="PIRSF" id="PIRSF004555">
    <property type="entry name" value="UCP004555"/>
    <property type="match status" value="1"/>
</dbReference>
<proteinExistence type="predicted"/>
<dbReference type="SUPFAM" id="SSF82607">
    <property type="entry name" value="YbaB-like"/>
    <property type="match status" value="1"/>
</dbReference>
<dbReference type="RefSeq" id="WP_203837008.1">
    <property type="nucleotide sequence ID" value="NZ_BAAATV010000006.1"/>
</dbReference>
<dbReference type="EMBL" id="BOMN01000033">
    <property type="protein sequence ID" value="GIE19797.1"/>
    <property type="molecule type" value="Genomic_DNA"/>
</dbReference>
<name>A0ABQ3ZMN9_9ACTN</name>
<comment type="caution">
    <text evidence="1">The sequence shown here is derived from an EMBL/GenBank/DDBJ whole genome shotgun (WGS) entry which is preliminary data.</text>
</comment>
<dbReference type="Gene3D" id="3.30.1310.10">
    <property type="entry name" value="Nucleoid-associated protein YbaB-like domain"/>
    <property type="match status" value="1"/>
</dbReference>
<reference evidence="1 2" key="1">
    <citation type="submission" date="2021-01" db="EMBL/GenBank/DDBJ databases">
        <title>Whole genome shotgun sequence of Actinoplanes humidus NBRC 14915.</title>
        <authorList>
            <person name="Komaki H."/>
            <person name="Tamura T."/>
        </authorList>
    </citation>
    <scope>NUCLEOTIDE SEQUENCE [LARGE SCALE GENOMIC DNA]</scope>
    <source>
        <strain evidence="1 2">NBRC 14915</strain>
    </source>
</reference>
<keyword evidence="2" id="KW-1185">Reference proteome</keyword>
<organism evidence="1 2">
    <name type="scientific">Winogradskya humida</name>
    <dbReference type="NCBI Taxonomy" id="113566"/>
    <lineage>
        <taxon>Bacteria</taxon>
        <taxon>Bacillati</taxon>
        <taxon>Actinomycetota</taxon>
        <taxon>Actinomycetes</taxon>
        <taxon>Micromonosporales</taxon>
        <taxon>Micromonosporaceae</taxon>
        <taxon>Winogradskya</taxon>
    </lineage>
</organism>
<evidence type="ECO:0008006" key="3">
    <source>
        <dbReference type="Google" id="ProtNLM"/>
    </source>
</evidence>